<feature type="compositionally biased region" description="Pro residues" evidence="6">
    <location>
        <begin position="647"/>
        <end position="659"/>
    </location>
</feature>
<feature type="compositionally biased region" description="Polar residues" evidence="6">
    <location>
        <begin position="294"/>
        <end position="308"/>
    </location>
</feature>
<dbReference type="PROSITE" id="PS01358">
    <property type="entry name" value="ZF_RANBP2_1"/>
    <property type="match status" value="1"/>
</dbReference>
<reference evidence="8" key="1">
    <citation type="journal article" date="2019" name="bioRxiv">
        <title>The Genome of the Zebra Mussel, Dreissena polymorpha: A Resource for Invasive Species Research.</title>
        <authorList>
            <person name="McCartney M.A."/>
            <person name="Auch B."/>
            <person name="Kono T."/>
            <person name="Mallez S."/>
            <person name="Zhang Y."/>
            <person name="Obille A."/>
            <person name="Becker A."/>
            <person name="Abrahante J.E."/>
            <person name="Garbe J."/>
            <person name="Badalamenti J.P."/>
            <person name="Herman A."/>
            <person name="Mangelson H."/>
            <person name="Liachko I."/>
            <person name="Sullivan S."/>
            <person name="Sone E.D."/>
            <person name="Koren S."/>
            <person name="Silverstein K.A.T."/>
            <person name="Beckman K.B."/>
            <person name="Gohl D.M."/>
        </authorList>
    </citation>
    <scope>NUCLEOTIDE SEQUENCE</scope>
    <source>
        <strain evidence="8">Duluth1</strain>
        <tissue evidence="8">Whole animal</tissue>
    </source>
</reference>
<feature type="compositionally biased region" description="Low complexity" evidence="6">
    <location>
        <begin position="674"/>
        <end position="688"/>
    </location>
</feature>
<dbReference type="PROSITE" id="PS50199">
    <property type="entry name" value="ZF_RANBP2_2"/>
    <property type="match status" value="1"/>
</dbReference>
<dbReference type="AlphaFoldDB" id="A0A9D4CK61"/>
<keyword evidence="2 4" id="KW-0863">Zinc-finger</keyword>
<evidence type="ECO:0000256" key="1">
    <source>
        <dbReference type="ARBA" id="ARBA00022723"/>
    </source>
</evidence>
<feature type="domain" description="RanBP2-type" evidence="7">
    <location>
        <begin position="695"/>
        <end position="725"/>
    </location>
</feature>
<feature type="coiled-coil region" evidence="5">
    <location>
        <begin position="526"/>
        <end position="584"/>
    </location>
</feature>
<feature type="compositionally biased region" description="Polar residues" evidence="6">
    <location>
        <begin position="329"/>
        <end position="343"/>
    </location>
</feature>
<feature type="compositionally biased region" description="Polar residues" evidence="6">
    <location>
        <begin position="243"/>
        <end position="264"/>
    </location>
</feature>
<evidence type="ECO:0000313" key="8">
    <source>
        <dbReference type="EMBL" id="KAH3726196.1"/>
    </source>
</evidence>
<dbReference type="OrthoDB" id="6288762at2759"/>
<evidence type="ECO:0000256" key="6">
    <source>
        <dbReference type="SAM" id="MobiDB-lite"/>
    </source>
</evidence>
<evidence type="ECO:0000313" key="9">
    <source>
        <dbReference type="Proteomes" id="UP000828390"/>
    </source>
</evidence>
<feature type="region of interest" description="Disordered" evidence="6">
    <location>
        <begin position="243"/>
        <end position="272"/>
    </location>
</feature>
<protein>
    <recommendedName>
        <fullName evidence="7">RanBP2-type domain-containing protein</fullName>
    </recommendedName>
</protein>
<name>A0A9D4CK61_DREPO</name>
<dbReference type="GO" id="GO:0008270">
    <property type="term" value="F:zinc ion binding"/>
    <property type="evidence" value="ECO:0007669"/>
    <property type="project" value="UniProtKB-KW"/>
</dbReference>
<feature type="region of interest" description="Disordered" evidence="6">
    <location>
        <begin position="641"/>
        <end position="695"/>
    </location>
</feature>
<dbReference type="EMBL" id="JAIWYP010000012">
    <property type="protein sequence ID" value="KAH3726196.1"/>
    <property type="molecule type" value="Genomic_DNA"/>
</dbReference>
<dbReference type="Pfam" id="PF00641">
    <property type="entry name" value="Zn_ribbon_RanBP"/>
    <property type="match status" value="1"/>
</dbReference>
<evidence type="ECO:0000256" key="5">
    <source>
        <dbReference type="SAM" id="Coils"/>
    </source>
</evidence>
<reference evidence="8" key="2">
    <citation type="submission" date="2020-11" db="EMBL/GenBank/DDBJ databases">
        <authorList>
            <person name="McCartney M.A."/>
            <person name="Auch B."/>
            <person name="Kono T."/>
            <person name="Mallez S."/>
            <person name="Becker A."/>
            <person name="Gohl D.M."/>
            <person name="Silverstein K.A.T."/>
            <person name="Koren S."/>
            <person name="Bechman K.B."/>
            <person name="Herman A."/>
            <person name="Abrahante J.E."/>
            <person name="Garbe J."/>
        </authorList>
    </citation>
    <scope>NUCLEOTIDE SEQUENCE</scope>
    <source>
        <strain evidence="8">Duluth1</strain>
        <tissue evidence="8">Whole animal</tissue>
    </source>
</reference>
<feature type="compositionally biased region" description="Low complexity" evidence="6">
    <location>
        <begin position="741"/>
        <end position="750"/>
    </location>
</feature>
<keyword evidence="9" id="KW-1185">Reference proteome</keyword>
<dbReference type="Gene3D" id="2.30.30.380">
    <property type="entry name" value="Zn-finger domain of Sec23/24"/>
    <property type="match status" value="1"/>
</dbReference>
<evidence type="ECO:0000256" key="4">
    <source>
        <dbReference type="PROSITE-ProRule" id="PRU00322"/>
    </source>
</evidence>
<evidence type="ECO:0000256" key="2">
    <source>
        <dbReference type="ARBA" id="ARBA00022771"/>
    </source>
</evidence>
<dbReference type="SUPFAM" id="SSF90209">
    <property type="entry name" value="Ran binding protein zinc finger-like"/>
    <property type="match status" value="1"/>
</dbReference>
<evidence type="ECO:0000259" key="7">
    <source>
        <dbReference type="PROSITE" id="PS50199"/>
    </source>
</evidence>
<dbReference type="PANTHER" id="PTHR46253:SF1">
    <property type="entry name" value="TAB2"/>
    <property type="match status" value="1"/>
</dbReference>
<gene>
    <name evidence="8" type="ORF">DPMN_052053</name>
</gene>
<keyword evidence="5" id="KW-0175">Coiled coil</keyword>
<dbReference type="InterPro" id="IPR001876">
    <property type="entry name" value="Znf_RanBP2"/>
</dbReference>
<keyword evidence="3" id="KW-0862">Zinc</keyword>
<dbReference type="InterPro" id="IPR036443">
    <property type="entry name" value="Znf_RanBP2_sf"/>
</dbReference>
<dbReference type="Proteomes" id="UP000828390">
    <property type="component" value="Unassembled WGS sequence"/>
</dbReference>
<proteinExistence type="predicted"/>
<feature type="region of interest" description="Disordered" evidence="6">
    <location>
        <begin position="294"/>
        <end position="346"/>
    </location>
</feature>
<dbReference type="Gene3D" id="1.10.8.10">
    <property type="entry name" value="DNA helicase RuvA subunit, C-terminal domain"/>
    <property type="match status" value="1"/>
</dbReference>
<feature type="region of interest" description="Disordered" evidence="6">
    <location>
        <begin position="725"/>
        <end position="750"/>
    </location>
</feature>
<comment type="caution">
    <text evidence="8">The sequence shown here is derived from an EMBL/GenBank/DDBJ whole genome shotgun (WGS) entry which is preliminary data.</text>
</comment>
<dbReference type="SMART" id="SM00547">
    <property type="entry name" value="ZnF_RBZ"/>
    <property type="match status" value="1"/>
</dbReference>
<organism evidence="8 9">
    <name type="scientific">Dreissena polymorpha</name>
    <name type="common">Zebra mussel</name>
    <name type="synonym">Mytilus polymorpha</name>
    <dbReference type="NCBI Taxonomy" id="45954"/>
    <lineage>
        <taxon>Eukaryota</taxon>
        <taxon>Metazoa</taxon>
        <taxon>Spiralia</taxon>
        <taxon>Lophotrochozoa</taxon>
        <taxon>Mollusca</taxon>
        <taxon>Bivalvia</taxon>
        <taxon>Autobranchia</taxon>
        <taxon>Heteroconchia</taxon>
        <taxon>Euheterodonta</taxon>
        <taxon>Imparidentia</taxon>
        <taxon>Neoheterodontei</taxon>
        <taxon>Myida</taxon>
        <taxon>Dreissenoidea</taxon>
        <taxon>Dreissenidae</taxon>
        <taxon>Dreissena</taxon>
    </lineage>
</organism>
<evidence type="ECO:0000256" key="3">
    <source>
        <dbReference type="ARBA" id="ARBA00022833"/>
    </source>
</evidence>
<keyword evidence="1" id="KW-0479">Metal-binding</keyword>
<dbReference type="PANTHER" id="PTHR46253">
    <property type="entry name" value="TGF-BETA-ACTIVATED KINASE 1 AND MAP3K7-BINDING PROTEIN TAB"/>
    <property type="match status" value="1"/>
</dbReference>
<accession>A0A9D4CK61</accession>
<sequence length="750" mass="82177">MADLDHDLYWELKSRYPEVPDSVVKKYILQYNNNRERCIEMLANESPKYLFETCDQLSDLHFGGARPRSNSSGNTMINTNSVPAPLPYSRNVPGFRGPITALEHPCTAPVMSNDINQFMTTVRRREQGSCNDIPNINCNNAHGSSNNLQHVGYGPRTNYGQSNSGNSSASASPVMVPIDVQHMQTNDSQQNFLCRIQLNPSSNSQSGTPSRGWIFQPATNQNIAYQNVFPGEHNVLQPDTRTLPISQTYTPGNHSGSLTNSPYSSPGEELPAFSGYPGQNKGQHSTQKTIYLTNPTASPNPNQLSTMPRTPVPGHYNPGSVNDVRLSPGNLSRSNSANSQPSPQGYPGSVIVEIKTPVGAGVQSQIKYFETIGSSNTGPHSTTASGAYLSHISPNEPQVTSDTNIKQPYVTRRPNVINFPGGASREERFLKFPPMPNECRVPGHVHGQLQKTPSSDAESVFVSEMEYNRSFVSPASSPNSVSSDSQTALSERERALYYSGSYEEPAYLRALLSHQTSRVEKLMFDLQHAEERLGHLKGDVTNLERLSIERKRQKSNVFPSSVDLARLRSDNLQLQTDIQVMTREIDLFNNGQTPLGVLDPLEQQNFYKNMNTGQRGSIYASTSPVSVPSMQVSRVTTSVNSVVTPSRLPPEIPPQLPPRDPPRTHELPPPLPPRLSVVPPSPQAQAPVTSGDLDADGEQWSCSACTFLNYPALNKCEVCEMPRMSPLMSPRGGEDVPDSYSAPATSPSAT</sequence>